<feature type="domain" description="Cystatin" evidence="6">
    <location>
        <begin position="174"/>
        <end position="285"/>
    </location>
</feature>
<feature type="domain" description="Cystatin" evidence="6">
    <location>
        <begin position="467"/>
        <end position="574"/>
    </location>
</feature>
<feature type="region of interest" description="Disordered" evidence="5">
    <location>
        <begin position="1150"/>
        <end position="1179"/>
    </location>
</feature>
<evidence type="ECO:0000259" key="6">
    <source>
        <dbReference type="SMART" id="SM00043"/>
    </source>
</evidence>
<evidence type="ECO:0000256" key="3">
    <source>
        <dbReference type="ARBA" id="ARBA00022704"/>
    </source>
</evidence>
<comment type="similarity">
    <text evidence="1">Belongs to the cystatin family.</text>
</comment>
<evidence type="ECO:0000313" key="8">
    <source>
        <dbReference type="Proteomes" id="UP000326759"/>
    </source>
</evidence>
<dbReference type="FunFam" id="3.10.450.10:FF:000004">
    <property type="entry name" value="Cystatin C"/>
    <property type="match status" value="2"/>
</dbReference>
<dbReference type="PANTHER" id="PTHR46186:SF2">
    <property type="entry name" value="CYSTATIN"/>
    <property type="match status" value="1"/>
</dbReference>
<feature type="domain" description="Cystatin" evidence="6">
    <location>
        <begin position="1170"/>
        <end position="1280"/>
    </location>
</feature>
<evidence type="ECO:0000256" key="1">
    <source>
        <dbReference type="ARBA" id="ARBA00009403"/>
    </source>
</evidence>
<reference evidence="7 8" key="1">
    <citation type="journal article" date="2019" name="PLoS Biol.">
        <title>Sex chromosomes control vertical transmission of feminizing Wolbachia symbionts in an isopod.</title>
        <authorList>
            <person name="Becking T."/>
            <person name="Chebbi M.A."/>
            <person name="Giraud I."/>
            <person name="Moumen B."/>
            <person name="Laverre T."/>
            <person name="Caubet Y."/>
            <person name="Peccoud J."/>
            <person name="Gilbert C."/>
            <person name="Cordaux R."/>
        </authorList>
    </citation>
    <scope>NUCLEOTIDE SEQUENCE [LARGE SCALE GENOMIC DNA]</scope>
    <source>
        <strain evidence="7">ANa2</strain>
        <tissue evidence="7">Whole body excluding digestive tract and cuticle</tissue>
    </source>
</reference>
<feature type="domain" description="Cystatin" evidence="6">
    <location>
        <begin position="1548"/>
        <end position="1658"/>
    </location>
</feature>
<evidence type="ECO:0000256" key="5">
    <source>
        <dbReference type="SAM" id="MobiDB-lite"/>
    </source>
</evidence>
<dbReference type="Proteomes" id="UP000326759">
    <property type="component" value="Unassembled WGS sequence"/>
</dbReference>
<dbReference type="SUPFAM" id="SSF54403">
    <property type="entry name" value="Cystatin/monellin"/>
    <property type="match status" value="12"/>
</dbReference>
<keyword evidence="4" id="KW-1015">Disulfide bond</keyword>
<dbReference type="EMBL" id="SEYY01000840">
    <property type="protein sequence ID" value="KAB7506397.1"/>
    <property type="molecule type" value="Genomic_DNA"/>
</dbReference>
<keyword evidence="3" id="KW-0789">Thiol protease inhibitor</keyword>
<keyword evidence="2" id="KW-0646">Protease inhibitor</keyword>
<proteinExistence type="inferred from homology"/>
<feature type="region of interest" description="Disordered" evidence="5">
    <location>
        <begin position="1655"/>
        <end position="1689"/>
    </location>
</feature>
<dbReference type="PROSITE" id="PS00287">
    <property type="entry name" value="CYSTATIN"/>
    <property type="match status" value="1"/>
</dbReference>
<gene>
    <name evidence="7" type="primary">CYT</name>
    <name evidence="7" type="ORF">Anas_07132</name>
</gene>
<feature type="domain" description="Cystatin" evidence="6">
    <location>
        <begin position="784"/>
        <end position="894"/>
    </location>
</feature>
<sequence>MFKRFEVEFSYFLDHRCAEVESDTDFKNWNRGHDMLRNSENEVILKRLPEYLDEHQVALEAFDYINRGSDSKFKGQMVQYHIGDIMHDPLSNITTIDVKVEYGFTLCLKFPNRKIDDRICPVDVERDNYVCEVTVISDPNLTTNLKVEPGDSDDIACEKKKAVDEELVVPVKAVCMGCPQPVSLNDPSILRVAEFAVIEYDKISDERELHTIRRLHKAHTQVVNGIKYYLTLELGETDCKKPLSAFNMNRSLCNENFTEEPEICEVVVLEQPWQKSSELVSSKCFDKSEYSTVARDEFIVPVVGSSLQSSSSGISNPSDSVDYETFNHETPVIDLESNLWKKSIDFVVQEFNRREVDDNDDGFYKIINVLDATTTNDLEGEVDHLVIELAETICTRRRTMAECPLKLDEDTEICEASVLRGDPDQLLSLRCDEKDEDDIYILAKNPFVSPYQPLHEPFFVAETLVLGAPGGPIEQPTNETSIVDVARFVVHQYNLQSDEDELYTLSRIIRSYSQLSSNVIYTLEIELRETQCKKYQPVDDVTKCPLEPREESEVCQAEVSVSIDDTGVEHKSLTKIFCDDRKDYYVKMMKHLTEVNHQAPPGNWKPEEKETDKMRELGELVADEFDFRSDEDNIFVFSKILDAKTEETGLTHRLKVELAETVCPKYKPTINKSRCAIDIGEEAKICDAVVTEQPWKGQEKVVKLSCFERDDSLEEDESKEVLYPNVHPSAHARPRFLQSRFRARFSSHESDESNEKYYYPRVSRMRHDVDSDEDVKDEPDSKPSLLGSFNAVDVNDSKVQELSSYALAHMDSLSDDQHLRRVEQVLEAHRKVVAGLLWVIKSKVVYTNCPKETQNSTDLTECETDTSKPTYICHLEIYERPWEKFRTVQESRCESEASPTRQRRSSDAQTKHTLGSAKTVDVNNPRVQELSTFALNHMDQVSEDGNLRKVDEILEATKQIVSGVKWSLKIRVVSTVCPKDSGSSADMTACEVDTSKPSSICVVKIWEQAWLNSTSVTEAHCEPESTPSNRNRRFAAGNIESRPGSAKPVDVNDPRVQKLSSFALNHMDQVSEDSNLRKVDEILEATKQIVSGVQWSLKIRVVSTVCSKDSGSSADMTACEVDTSKPSSICVVKIWEQTWLNSTSVTEAHCEPESMPSNRNRRFASGNIESRPGSAKTVDVNDPRVQKLSIFALNHMDQVSEDSNLRKVDEILEATKQIVRGNLWSLKIRVVSTVCTKDSGSSADATACEVDTSKPSSICVVKIWEVVWENSTTVTEAHCDPESTPSNRNRRFAAGNIESRPGSAKTVDIVRGNLWSLKIRVVSTVVAGFLWSLKIRVIVRGNLWSLKLRVVSTVCTKDSGSSADVTACEVDTSKPSSICVVKIWEVVWENSTTVTEAHCEPESAPSNRNRRFAAGNIESRPGSAKTVDVNNPRVQELSIFALNHLDQVSEDGNLRKVDEILEATKQIVSGVQWSLKIRVVSTVCPKDSGSSTDMTACEVDTSKPSSICVVKIWEQAWLNSTSVTEAHCEPESTPSNRNRRFAAGNIESRPGSAKTVDVNDHRVQKLSIFALNHMDQVSEDSNLRKVDEVLEATKQIVRGNLWSLKIRVVSTVCTKDSGSSADMTACEVDTSKPSSICVVKIWEVVWENSTTVTEAHCEPESTPSNRNRRFAAGETNSKPGSATPIDVNDPKVQELSTFALNHMDQVSEDSNLRKVDEILEASRQSP</sequence>
<evidence type="ECO:0000256" key="4">
    <source>
        <dbReference type="ARBA" id="ARBA00023157"/>
    </source>
</evidence>
<keyword evidence="8" id="KW-1185">Reference proteome</keyword>
<protein>
    <submittedName>
        <fullName evidence="7">Cystatin</fullName>
    </submittedName>
</protein>
<dbReference type="InterPro" id="IPR000010">
    <property type="entry name" value="Cystatin_dom"/>
</dbReference>
<dbReference type="InterPro" id="IPR018073">
    <property type="entry name" value="Prot_inh_cystat_CS"/>
</dbReference>
<name>A0A5N5TJS2_9CRUS</name>
<dbReference type="SMART" id="SM00043">
    <property type="entry name" value="CY"/>
    <property type="match status" value="10"/>
</dbReference>
<dbReference type="PANTHER" id="PTHR46186">
    <property type="entry name" value="CYSTATIN"/>
    <property type="match status" value="1"/>
</dbReference>
<dbReference type="InterPro" id="IPR046350">
    <property type="entry name" value="Cystatin_sf"/>
</dbReference>
<comment type="caution">
    <text evidence="7">The sequence shown here is derived from an EMBL/GenBank/DDBJ whole genome shotgun (WGS) entry which is preliminary data.</text>
</comment>
<feature type="domain" description="Cystatin" evidence="6">
    <location>
        <begin position="1041"/>
        <end position="1151"/>
    </location>
</feature>
<dbReference type="GO" id="GO:0004869">
    <property type="term" value="F:cysteine-type endopeptidase inhibitor activity"/>
    <property type="evidence" value="ECO:0007669"/>
    <property type="project" value="UniProtKB-KW"/>
</dbReference>
<dbReference type="GO" id="GO:0005615">
    <property type="term" value="C:extracellular space"/>
    <property type="evidence" value="ECO:0007669"/>
    <property type="project" value="TreeGrafter"/>
</dbReference>
<dbReference type="OrthoDB" id="6352801at2759"/>
<feature type="domain" description="Cystatin" evidence="6">
    <location>
        <begin position="599"/>
        <end position="707"/>
    </location>
</feature>
<dbReference type="GO" id="GO:0031982">
    <property type="term" value="C:vesicle"/>
    <property type="evidence" value="ECO:0007669"/>
    <property type="project" value="TreeGrafter"/>
</dbReference>
<evidence type="ECO:0000313" key="7">
    <source>
        <dbReference type="EMBL" id="KAB7506397.1"/>
    </source>
</evidence>
<feature type="region of interest" description="Disordered" evidence="5">
    <location>
        <begin position="891"/>
        <end position="918"/>
    </location>
</feature>
<dbReference type="GO" id="GO:0005737">
    <property type="term" value="C:cytoplasm"/>
    <property type="evidence" value="ECO:0007669"/>
    <property type="project" value="TreeGrafter"/>
</dbReference>
<dbReference type="CDD" id="cd00042">
    <property type="entry name" value="CY"/>
    <property type="match status" value="9"/>
</dbReference>
<dbReference type="Pfam" id="PF00031">
    <property type="entry name" value="Cystatin"/>
    <property type="match status" value="8"/>
</dbReference>
<feature type="domain" description="Cystatin" evidence="6">
    <location>
        <begin position="1419"/>
        <end position="1529"/>
    </location>
</feature>
<accession>A0A5N5TJS2</accession>
<feature type="domain" description="Cystatin" evidence="6">
    <location>
        <begin position="912"/>
        <end position="1022"/>
    </location>
</feature>
<evidence type="ECO:0000256" key="2">
    <source>
        <dbReference type="ARBA" id="ARBA00022690"/>
    </source>
</evidence>
<feature type="domain" description="Cystatin" evidence="6">
    <location>
        <begin position="1291"/>
        <end position="1400"/>
    </location>
</feature>
<organism evidence="7 8">
    <name type="scientific">Armadillidium nasatum</name>
    <dbReference type="NCBI Taxonomy" id="96803"/>
    <lineage>
        <taxon>Eukaryota</taxon>
        <taxon>Metazoa</taxon>
        <taxon>Ecdysozoa</taxon>
        <taxon>Arthropoda</taxon>
        <taxon>Crustacea</taxon>
        <taxon>Multicrustacea</taxon>
        <taxon>Malacostraca</taxon>
        <taxon>Eumalacostraca</taxon>
        <taxon>Peracarida</taxon>
        <taxon>Isopoda</taxon>
        <taxon>Oniscidea</taxon>
        <taxon>Crinocheta</taxon>
        <taxon>Armadillidiidae</taxon>
        <taxon>Armadillidium</taxon>
    </lineage>
</organism>
<dbReference type="Gene3D" id="3.10.450.10">
    <property type="match status" value="12"/>
</dbReference>